<dbReference type="CDD" id="cd07067">
    <property type="entry name" value="HP_PGM_like"/>
    <property type="match status" value="1"/>
</dbReference>
<sequence length="158" mass="17100">MQIYIMRHGQAEMMAHSDAERNLTEEGREESELMAKHLVKQDVTFDAVIVSPYVRAQQTWESVSPFFEGISNIQTLSCLTPAGSARKSVDEIFALQAAGVKSVLLVSHLPLVGYIVGELVPSAGVPAFSTSAVGHITLNDEDGFAELVSLTTVPQIID</sequence>
<name>A0ABU9GLW8_9GAMM</name>
<evidence type="ECO:0000313" key="2">
    <source>
        <dbReference type="EMBL" id="MEL0628307.1"/>
    </source>
</evidence>
<dbReference type="InterPro" id="IPR013078">
    <property type="entry name" value="His_Pase_superF_clade-1"/>
</dbReference>
<dbReference type="NCBIfam" id="TIGR00249">
    <property type="entry name" value="sixA"/>
    <property type="match status" value="1"/>
</dbReference>
<dbReference type="EMBL" id="JBAKAZ010000004">
    <property type="protein sequence ID" value="MEL0628307.1"/>
    <property type="molecule type" value="Genomic_DNA"/>
</dbReference>
<protein>
    <submittedName>
        <fullName evidence="2">Phosphohistidine phosphatase SixA</fullName>
    </submittedName>
</protein>
<dbReference type="Pfam" id="PF00300">
    <property type="entry name" value="His_Phos_1"/>
    <property type="match status" value="1"/>
</dbReference>
<organism evidence="2 3">
    <name type="scientific">Psychromonas aquatilis</name>
    <dbReference type="NCBI Taxonomy" id="2005072"/>
    <lineage>
        <taxon>Bacteria</taxon>
        <taxon>Pseudomonadati</taxon>
        <taxon>Pseudomonadota</taxon>
        <taxon>Gammaproteobacteria</taxon>
        <taxon>Alteromonadales</taxon>
        <taxon>Psychromonadaceae</taxon>
        <taxon>Psychromonas</taxon>
    </lineage>
</organism>
<evidence type="ECO:0000256" key="1">
    <source>
        <dbReference type="ARBA" id="ARBA00022801"/>
    </source>
</evidence>
<gene>
    <name evidence="2" type="primary">sixA</name>
    <name evidence="2" type="ORF">V6256_01685</name>
</gene>
<dbReference type="SUPFAM" id="SSF53254">
    <property type="entry name" value="Phosphoglycerate mutase-like"/>
    <property type="match status" value="1"/>
</dbReference>
<keyword evidence="1" id="KW-0378">Hydrolase</keyword>
<proteinExistence type="predicted"/>
<reference evidence="2 3" key="1">
    <citation type="submission" date="2024-02" db="EMBL/GenBank/DDBJ databases">
        <title>Bacteria isolated from the canopy kelp, Nereocystis luetkeana.</title>
        <authorList>
            <person name="Pfister C.A."/>
            <person name="Younker I.T."/>
            <person name="Light S.H."/>
        </authorList>
    </citation>
    <scope>NUCLEOTIDE SEQUENCE [LARGE SCALE GENOMIC DNA]</scope>
    <source>
        <strain evidence="2 3">TI.1.05</strain>
    </source>
</reference>
<dbReference type="InterPro" id="IPR004449">
    <property type="entry name" value="SixA"/>
</dbReference>
<dbReference type="RefSeq" id="WP_341596257.1">
    <property type="nucleotide sequence ID" value="NZ_JBAKAZ010000004.1"/>
</dbReference>
<accession>A0ABU9GLW8</accession>
<dbReference type="InterPro" id="IPR051021">
    <property type="entry name" value="Mito_Ser/Thr_phosphatase"/>
</dbReference>
<dbReference type="Proteomes" id="UP001369082">
    <property type="component" value="Unassembled WGS sequence"/>
</dbReference>
<evidence type="ECO:0000313" key="3">
    <source>
        <dbReference type="Proteomes" id="UP001369082"/>
    </source>
</evidence>
<dbReference type="InterPro" id="IPR029033">
    <property type="entry name" value="His_PPase_superfam"/>
</dbReference>
<dbReference type="SMART" id="SM00855">
    <property type="entry name" value="PGAM"/>
    <property type="match status" value="1"/>
</dbReference>
<dbReference type="PANTHER" id="PTHR20935">
    <property type="entry name" value="PHOSPHOGLYCERATE MUTASE-RELATED"/>
    <property type="match status" value="1"/>
</dbReference>
<dbReference type="Gene3D" id="3.40.50.1240">
    <property type="entry name" value="Phosphoglycerate mutase-like"/>
    <property type="match status" value="1"/>
</dbReference>
<keyword evidence="3" id="KW-1185">Reference proteome</keyword>
<comment type="caution">
    <text evidence="2">The sequence shown here is derived from an EMBL/GenBank/DDBJ whole genome shotgun (WGS) entry which is preliminary data.</text>
</comment>